<dbReference type="InterPro" id="IPR053144">
    <property type="entry name" value="Acetyltransferase_Butenolide"/>
</dbReference>
<evidence type="ECO:0000313" key="3">
    <source>
        <dbReference type="Proteomes" id="UP000002671"/>
    </source>
</evidence>
<keyword evidence="3" id="KW-1185">Reference proteome</keyword>
<reference evidence="2 3" key="2">
    <citation type="journal article" date="2009" name="Infect. Immun.">
        <title>Comparative genomics reveal extensive transposon-mediated genomic plasticity and diversity among potential effector proteins within the genus Coxiella.</title>
        <authorList>
            <person name="Beare P.A."/>
            <person name="Unsworth N."/>
            <person name="Andoh M."/>
            <person name="Voth D.E."/>
            <person name="Omsland A."/>
            <person name="Gilk S.D."/>
            <person name="Williams K.P."/>
            <person name="Sobral B.W."/>
            <person name="Kupko J.J.III."/>
            <person name="Porcella S.F."/>
            <person name="Samuel J.E."/>
            <person name="Heinzen R.A."/>
        </authorList>
    </citation>
    <scope>NUCLEOTIDE SEQUENCE [LARGE SCALE GENOMIC DNA]</scope>
    <source>
        <strain evidence="3">RSA 493 / Nine Mile phase I</strain>
    </source>
</reference>
<dbReference type="OrthoDB" id="9787920at2"/>
<dbReference type="PANTHER" id="PTHR43233:SF1">
    <property type="entry name" value="FAMILY N-ACETYLTRANSFERASE, PUTATIVE (AFU_ORTHOLOGUE AFUA_6G03350)-RELATED"/>
    <property type="match status" value="1"/>
</dbReference>
<keyword evidence="2" id="KW-0012">Acyltransferase</keyword>
<reference evidence="2 3" key="1">
    <citation type="journal article" date="2003" name="Proc. Natl. Acad. Sci. U.S.A.">
        <title>Complete genome sequence of the Q-fever pathogen, Coxiella burnetii.</title>
        <authorList>
            <person name="Seshadri R."/>
            <person name="Paulsen I.T."/>
            <person name="Eisen J.A."/>
            <person name="Read T.D."/>
            <person name="Nelson K.E."/>
            <person name="Nelson W.C."/>
            <person name="Ward N.L."/>
            <person name="Tettelin H."/>
            <person name="Davidsen T.M."/>
            <person name="Beanan M.J."/>
            <person name="Deboy R.T."/>
            <person name="Daugherty S.C."/>
            <person name="Brinkac L.M."/>
            <person name="Madupu R."/>
            <person name="Dodson R.J."/>
            <person name="Khouri H.M."/>
            <person name="Lee K.H."/>
            <person name="Carty H.A."/>
            <person name="Scanlan D."/>
            <person name="Heinzen R.A."/>
            <person name="Thompson H.A."/>
            <person name="Samuel J.E."/>
            <person name="Fraser C.M."/>
            <person name="Heidelberg J.F."/>
        </authorList>
    </citation>
    <scope>NUCLEOTIDE SEQUENCE [LARGE SCALE GENOMIC DNA]</scope>
    <source>
        <strain evidence="3">RSA 493 / Nine Mile phase I</strain>
    </source>
</reference>
<dbReference type="GeneID" id="1209710"/>
<dbReference type="RefSeq" id="WP_010958450.1">
    <property type="nucleotide sequence ID" value="NC_002971.4"/>
</dbReference>
<dbReference type="RefSeq" id="NP_820778.1">
    <property type="nucleotide sequence ID" value="NC_002971.4"/>
</dbReference>
<feature type="domain" description="N-acetyltransferase" evidence="1">
    <location>
        <begin position="7"/>
        <end position="149"/>
    </location>
</feature>
<dbReference type="SUPFAM" id="SSF55729">
    <property type="entry name" value="Acyl-CoA N-acyltransferases (Nat)"/>
    <property type="match status" value="1"/>
</dbReference>
<dbReference type="InterPro" id="IPR016181">
    <property type="entry name" value="Acyl_CoA_acyltransferase"/>
</dbReference>
<dbReference type="EnsemblBacteria" id="AAO91292">
    <property type="protein sequence ID" value="AAO91292"/>
    <property type="gene ID" value="CBU_1799"/>
</dbReference>
<gene>
    <name evidence="2" type="ordered locus">CBU_1799</name>
</gene>
<name>Q83AT1_COXBU</name>
<dbReference type="KEGG" id="cbu:CBU_1799"/>
<dbReference type="PROSITE" id="PS51186">
    <property type="entry name" value="GNAT"/>
    <property type="match status" value="1"/>
</dbReference>
<sequence length="153" mass="18253">MKNYYFSNSKRLLKKNKEKVCRLLKDCFWSKDIPIEYVERFIEHSFCFGIYEEDSEQLVGFGRVISDYTTYAYICDVVIDPRYRRNGLGKALIDEMFSHPKLQGLKTWSLRTTEEARKIYEKKGFRIAKHPETLMEIDNLEIYTTVTHEKAEI</sequence>
<dbReference type="PANTHER" id="PTHR43233">
    <property type="entry name" value="FAMILY N-ACETYLTRANSFERASE, PUTATIVE (AFU_ORTHOLOGUE AFUA_6G03350)-RELATED"/>
    <property type="match status" value="1"/>
</dbReference>
<dbReference type="Pfam" id="PF00583">
    <property type="entry name" value="Acetyltransf_1"/>
    <property type="match status" value="1"/>
</dbReference>
<dbReference type="AlphaFoldDB" id="Q83AT1"/>
<proteinExistence type="predicted"/>
<dbReference type="eggNOG" id="COG0456">
    <property type="taxonomic scope" value="Bacteria"/>
</dbReference>
<dbReference type="CDD" id="cd04301">
    <property type="entry name" value="NAT_SF"/>
    <property type="match status" value="1"/>
</dbReference>
<dbReference type="PATRIC" id="fig|227377.7.peg.1787"/>
<dbReference type="InterPro" id="IPR000182">
    <property type="entry name" value="GNAT_dom"/>
</dbReference>
<keyword evidence="2" id="KW-0808">Transferase</keyword>
<evidence type="ECO:0000259" key="1">
    <source>
        <dbReference type="PROSITE" id="PS51186"/>
    </source>
</evidence>
<dbReference type="Gene3D" id="3.40.630.30">
    <property type="match status" value="1"/>
</dbReference>
<dbReference type="STRING" id="227377.CBU_1799"/>
<dbReference type="GO" id="GO:0016747">
    <property type="term" value="F:acyltransferase activity, transferring groups other than amino-acyl groups"/>
    <property type="evidence" value="ECO:0007669"/>
    <property type="project" value="InterPro"/>
</dbReference>
<accession>Q83AT1</accession>
<organism evidence="2 3">
    <name type="scientific">Coxiella burnetii (strain RSA 493 / Nine Mile phase I)</name>
    <dbReference type="NCBI Taxonomy" id="227377"/>
    <lineage>
        <taxon>Bacteria</taxon>
        <taxon>Pseudomonadati</taxon>
        <taxon>Pseudomonadota</taxon>
        <taxon>Gammaproteobacteria</taxon>
        <taxon>Legionellales</taxon>
        <taxon>Coxiellaceae</taxon>
        <taxon>Coxiella</taxon>
    </lineage>
</organism>
<dbReference type="HOGENOM" id="CLU_086503_2_1_6"/>
<evidence type="ECO:0000313" key="2">
    <source>
        <dbReference type="EMBL" id="AAO91292.1"/>
    </source>
</evidence>
<dbReference type="EMBL" id="AE016828">
    <property type="protein sequence ID" value="AAO91292.1"/>
    <property type="molecule type" value="Genomic_DNA"/>
</dbReference>
<dbReference type="EC" id="2.3.1.-" evidence="2"/>
<dbReference type="Proteomes" id="UP000002671">
    <property type="component" value="Chromosome"/>
</dbReference>
<protein>
    <submittedName>
        <fullName evidence="2">Acetyltransferase</fullName>
        <ecNumber evidence="2">2.3.1.-</ecNumber>
    </submittedName>
</protein>